<keyword evidence="4" id="KW-0812">Transmembrane</keyword>
<dbReference type="InterPro" id="IPR000859">
    <property type="entry name" value="CUB_dom"/>
</dbReference>
<evidence type="ECO:0000313" key="7">
    <source>
        <dbReference type="EMBL" id="KAJ8044382.1"/>
    </source>
</evidence>
<dbReference type="PROSITE" id="PS50825">
    <property type="entry name" value="HYR"/>
    <property type="match status" value="1"/>
</dbReference>
<dbReference type="Pfam" id="PF00431">
    <property type="entry name" value="CUB"/>
    <property type="match status" value="1"/>
</dbReference>
<protein>
    <submittedName>
        <fullName evidence="7">Fibropellin-3</fullName>
    </submittedName>
</protein>
<keyword evidence="5" id="KW-0732">Signal</keyword>
<keyword evidence="2" id="KW-1015">Disulfide bond</keyword>
<keyword evidence="8" id="KW-1185">Reference proteome</keyword>
<keyword evidence="4" id="KW-0472">Membrane</keyword>
<evidence type="ECO:0000256" key="5">
    <source>
        <dbReference type="SAM" id="SignalP"/>
    </source>
</evidence>
<dbReference type="EMBL" id="JAIZAY010000003">
    <property type="protein sequence ID" value="KAJ8044382.1"/>
    <property type="molecule type" value="Genomic_DNA"/>
</dbReference>
<feature type="signal peptide" evidence="5">
    <location>
        <begin position="1"/>
        <end position="21"/>
    </location>
</feature>
<evidence type="ECO:0000256" key="4">
    <source>
        <dbReference type="SAM" id="Phobius"/>
    </source>
</evidence>
<feature type="chain" id="PRO_5040405735" evidence="5">
    <location>
        <begin position="22"/>
        <end position="370"/>
    </location>
</feature>
<dbReference type="SUPFAM" id="SSF49854">
    <property type="entry name" value="Spermadhesin, CUB domain"/>
    <property type="match status" value="1"/>
</dbReference>
<keyword evidence="4" id="KW-1133">Transmembrane helix</keyword>
<dbReference type="Gene3D" id="2.60.120.290">
    <property type="entry name" value="Spermadhesin, CUB domain"/>
    <property type="match status" value="1"/>
</dbReference>
<evidence type="ECO:0000256" key="3">
    <source>
        <dbReference type="SAM" id="MobiDB-lite"/>
    </source>
</evidence>
<evidence type="ECO:0000256" key="1">
    <source>
        <dbReference type="ARBA" id="ARBA00022737"/>
    </source>
</evidence>
<feature type="region of interest" description="Disordered" evidence="3">
    <location>
        <begin position="335"/>
        <end position="355"/>
    </location>
</feature>
<keyword evidence="1" id="KW-0677">Repeat</keyword>
<organism evidence="7 8">
    <name type="scientific">Holothuria leucospilota</name>
    <name type="common">Black long sea cucumber</name>
    <name type="synonym">Mertensiothuria leucospilota</name>
    <dbReference type="NCBI Taxonomy" id="206669"/>
    <lineage>
        <taxon>Eukaryota</taxon>
        <taxon>Metazoa</taxon>
        <taxon>Echinodermata</taxon>
        <taxon>Eleutherozoa</taxon>
        <taxon>Echinozoa</taxon>
        <taxon>Holothuroidea</taxon>
        <taxon>Aspidochirotacea</taxon>
        <taxon>Aspidochirotida</taxon>
        <taxon>Holothuriidae</taxon>
        <taxon>Holothuria</taxon>
    </lineage>
</organism>
<sequence>MSVLLQGTLLILTGTLGYSQADIPCEDPSVCPNGTKCFYRPCSPREEDFVCECSDMIPGIGLVGYDCNSFGPNHNGRYRPSYYETCYGSHCREGSFQSSGYPNQYRNRETAIYLLFVPGARNITFTFEGEGGFEIEAYKDDLYVGTGLDINPQDLKFKDINTKGKEVRYFDNGSVAVDERYPPPFSFKTDAAWMYFETDINIQLRGWRLSWTAEVNVLKHCPDSMVIETCNNEEKVSWTEPSVIDPSVNVTSSNLPGDIFSIGSHTVVFETEERFQNVEQCIFKIEVKKKPTCTNSSRPMYVFLITTTPALVMILLLGISLCLFLRYKRSTKANRDEEVTPPAIPPRSPIDPRRNYENAMHRSHFYDQAP</sequence>
<gene>
    <name evidence="7" type="ORF">HOLleu_07115</name>
</gene>
<dbReference type="AlphaFoldDB" id="A0A9Q1HCK3"/>
<accession>A0A9Q1HCK3</accession>
<proteinExistence type="predicted"/>
<evidence type="ECO:0000256" key="2">
    <source>
        <dbReference type="ARBA" id="ARBA00023157"/>
    </source>
</evidence>
<feature type="transmembrane region" description="Helical" evidence="4">
    <location>
        <begin position="300"/>
        <end position="325"/>
    </location>
</feature>
<comment type="caution">
    <text evidence="7">The sequence shown here is derived from an EMBL/GenBank/DDBJ whole genome shotgun (WGS) entry which is preliminary data.</text>
</comment>
<name>A0A9Q1HCK3_HOLLE</name>
<reference evidence="7" key="1">
    <citation type="submission" date="2021-10" db="EMBL/GenBank/DDBJ databases">
        <title>Tropical sea cucumber genome reveals ecological adaptation and Cuvierian tubules defense mechanism.</title>
        <authorList>
            <person name="Chen T."/>
        </authorList>
    </citation>
    <scope>NUCLEOTIDE SEQUENCE</scope>
    <source>
        <strain evidence="7">Nanhai2018</strain>
        <tissue evidence="7">Muscle</tissue>
    </source>
</reference>
<dbReference type="Pfam" id="PF02494">
    <property type="entry name" value="HYR"/>
    <property type="match status" value="1"/>
</dbReference>
<dbReference type="InterPro" id="IPR003410">
    <property type="entry name" value="HYR_dom"/>
</dbReference>
<evidence type="ECO:0000259" key="6">
    <source>
        <dbReference type="PROSITE" id="PS50825"/>
    </source>
</evidence>
<feature type="domain" description="HYR" evidence="6">
    <location>
        <begin position="211"/>
        <end position="289"/>
    </location>
</feature>
<dbReference type="Proteomes" id="UP001152320">
    <property type="component" value="Chromosome 3"/>
</dbReference>
<dbReference type="InterPro" id="IPR035914">
    <property type="entry name" value="Sperma_CUB_dom_sf"/>
</dbReference>
<evidence type="ECO:0000313" key="8">
    <source>
        <dbReference type="Proteomes" id="UP001152320"/>
    </source>
</evidence>